<keyword evidence="2 6" id="KW-0812">Transmembrane</keyword>
<evidence type="ECO:0000256" key="4">
    <source>
        <dbReference type="ARBA" id="ARBA00023136"/>
    </source>
</evidence>
<feature type="transmembrane region" description="Helical" evidence="6">
    <location>
        <begin position="70"/>
        <end position="91"/>
    </location>
</feature>
<dbReference type="RefSeq" id="WP_204910003.1">
    <property type="nucleotide sequence ID" value="NZ_BAAAYR010000004.1"/>
</dbReference>
<reference evidence="8" key="1">
    <citation type="journal article" date="2019" name="Int. J. Syst. Evol. Microbiol.">
        <title>The Global Catalogue of Microorganisms (GCM) 10K type strain sequencing project: providing services to taxonomists for standard genome sequencing and annotation.</title>
        <authorList>
            <consortium name="The Broad Institute Genomics Platform"/>
            <consortium name="The Broad Institute Genome Sequencing Center for Infectious Disease"/>
            <person name="Wu L."/>
            <person name="Ma J."/>
        </authorList>
    </citation>
    <scope>NUCLEOTIDE SEQUENCE [LARGE SCALE GENOMIC DNA]</scope>
    <source>
        <strain evidence="8">JCM 16540</strain>
    </source>
</reference>
<dbReference type="PANTHER" id="PTHR30168:SF0">
    <property type="entry name" value="INNER MEMBRANE PROTEIN"/>
    <property type="match status" value="1"/>
</dbReference>
<evidence type="ECO:0000256" key="2">
    <source>
        <dbReference type="ARBA" id="ARBA00022692"/>
    </source>
</evidence>
<keyword evidence="3 6" id="KW-1133">Transmembrane helix</keyword>
<gene>
    <name evidence="7" type="ORF">GCM10022197_32750</name>
</gene>
<protein>
    <recommendedName>
        <fullName evidence="9">Neutral zinc metallopeptidase</fullName>
    </recommendedName>
</protein>
<evidence type="ECO:0000256" key="3">
    <source>
        <dbReference type="ARBA" id="ARBA00022989"/>
    </source>
</evidence>
<keyword evidence="4 6" id="KW-0472">Membrane</keyword>
<dbReference type="Proteomes" id="UP001500767">
    <property type="component" value="Unassembled WGS sequence"/>
</dbReference>
<feature type="region of interest" description="Disordered" evidence="5">
    <location>
        <begin position="1"/>
        <end position="63"/>
    </location>
</feature>
<dbReference type="Pfam" id="PF04228">
    <property type="entry name" value="Zn_peptidase"/>
    <property type="match status" value="1"/>
</dbReference>
<name>A0ABP6XWD8_9ACTN</name>
<comment type="subcellular location">
    <subcellularLocation>
        <location evidence="1">Membrane</location>
        <topology evidence="1">Single-pass membrane protein</topology>
    </subcellularLocation>
</comment>
<evidence type="ECO:0000313" key="7">
    <source>
        <dbReference type="EMBL" id="GAA3573406.1"/>
    </source>
</evidence>
<keyword evidence="8" id="KW-1185">Reference proteome</keyword>
<dbReference type="InterPro" id="IPR007343">
    <property type="entry name" value="Uncharacterised_pept_Zn_put"/>
</dbReference>
<accession>A0ABP6XWD8</accession>
<proteinExistence type="predicted"/>
<evidence type="ECO:0000256" key="5">
    <source>
        <dbReference type="SAM" id="MobiDB-lite"/>
    </source>
</evidence>
<evidence type="ECO:0008006" key="9">
    <source>
        <dbReference type="Google" id="ProtNLM"/>
    </source>
</evidence>
<organism evidence="7 8">
    <name type="scientific">Microlunatus spumicola</name>
    <dbReference type="NCBI Taxonomy" id="81499"/>
    <lineage>
        <taxon>Bacteria</taxon>
        <taxon>Bacillati</taxon>
        <taxon>Actinomycetota</taxon>
        <taxon>Actinomycetes</taxon>
        <taxon>Propionibacteriales</taxon>
        <taxon>Propionibacteriaceae</taxon>
        <taxon>Microlunatus</taxon>
    </lineage>
</organism>
<evidence type="ECO:0000256" key="6">
    <source>
        <dbReference type="SAM" id="Phobius"/>
    </source>
</evidence>
<dbReference type="PANTHER" id="PTHR30168">
    <property type="entry name" value="PUTATIVE MEMBRANE PROTEIN YPFJ"/>
    <property type="match status" value="1"/>
</dbReference>
<dbReference type="EMBL" id="BAAAYR010000004">
    <property type="protein sequence ID" value="GAA3573406.1"/>
    <property type="molecule type" value="Genomic_DNA"/>
</dbReference>
<evidence type="ECO:0000313" key="8">
    <source>
        <dbReference type="Proteomes" id="UP001500767"/>
    </source>
</evidence>
<evidence type="ECO:0000256" key="1">
    <source>
        <dbReference type="ARBA" id="ARBA00004167"/>
    </source>
</evidence>
<comment type="caution">
    <text evidence="7">The sequence shown here is derived from an EMBL/GenBank/DDBJ whole genome shotgun (WGS) entry which is preliminary data.</text>
</comment>
<sequence>MSNQQWGGQPYGRPGQAPWQQGYPPGGFGQQPYGRPAYNPYGQPPPGYAPRGGPSFGGRPPRRKDRGGRLLLLALIVIAGLSVLGFIGTGLGTGSTGTSADSPYQNNDYRVPPPDLSPPPLPVPDTYEQAEQVTTSSPFYGQSAPAPVRCDAEPIDVGSASDAQLEQHFTAAMECLVRVWEPPVTGAGLIIVRPSVTIYGSKMTTKCGTSGVNAFYCAADQQVYYSNRLDDELPIVAQDKWAADVVIAHEFGHALQARTGILISAKALGQNANDEQTDLLYSRRLETQADCFSGMYIRSVSQSLGITQGDLQGIEGTYRAVGDDEVTGNATILGNHGLARSRVFWGDTGLGNGSVGACNTFTVPASQVR</sequence>
<feature type="region of interest" description="Disordered" evidence="5">
    <location>
        <begin position="95"/>
        <end position="117"/>
    </location>
</feature>